<dbReference type="SUPFAM" id="SSF48452">
    <property type="entry name" value="TPR-like"/>
    <property type="match status" value="1"/>
</dbReference>
<evidence type="ECO:0000313" key="1">
    <source>
        <dbReference type="EMBL" id="MDO1513589.1"/>
    </source>
</evidence>
<dbReference type="InterPro" id="IPR011990">
    <property type="entry name" value="TPR-like_helical_dom_sf"/>
</dbReference>
<sequence length="548" mass="60099">MKKIIKYILVVFISGSFLNSCDTTELNLTENPNILTQGDPNLLLNTIQLGYRNNVSTFNAIGGALTRIQFMGGRDYFNNYQGATMNGIWSTTYSNIFANLQEIERINADSDINYDFHVALGKIAQAHSLVILVDMIGNAAYTEALNPVEFPAPKLDDGETIYAVALSLLDEAQALLNTNPATQGATDFYYDGDSSQWIKVINTIKLKAYKTTGNVSAFNSIIAGNNYISSNEDDLQFTYGTNQLQPDTRHPDYANDYTPSGANLYRSNWTMETMLLKDDPRIRYYFYRQVDGTPGALDINGDPVDPNEETLACSLVVPPQHYIDGGYTYCSVDNGYWGRSHGNDEGTPPDGFTRTASGVYPAGGRFDDNSFGEVGLGVGGGGAGIEPMLLASWVDFWRAEMAATDAERGTFMEAGMTKSIAKVQTFGALDGTADKSFEPTADEVSDYIEGIVAEYNAATGDDKENVFAEQYWIALYGGGGESWNYYRKTGFPTTVLPNWEPDPGAFPRTLLLPQNEVVTNPNLTQRTSLTTQVFWDTNPASPAFPPAN</sequence>
<comment type="caution">
    <text evidence="1">The sequence shown here is derived from an EMBL/GenBank/DDBJ whole genome shotgun (WGS) entry which is preliminary data.</text>
</comment>
<evidence type="ECO:0000313" key="2">
    <source>
        <dbReference type="Proteomes" id="UP001168579"/>
    </source>
</evidence>
<reference evidence="1" key="2">
    <citation type="submission" date="2023-06" db="EMBL/GenBank/DDBJ databases">
        <authorList>
            <person name="Lucena T."/>
            <person name="Sun Q."/>
        </authorList>
    </citation>
    <scope>NUCLEOTIDE SEQUENCE</scope>
    <source>
        <strain evidence="1">CECT 8869</strain>
    </source>
</reference>
<protein>
    <submittedName>
        <fullName evidence="1">SusD/RagB family nutrient-binding outer membrane lipoprotein</fullName>
    </submittedName>
</protein>
<dbReference type="EMBL" id="JAUKUC010000001">
    <property type="protein sequence ID" value="MDO1513589.1"/>
    <property type="molecule type" value="Genomic_DNA"/>
</dbReference>
<organism evidence="1 2">
    <name type="scientific">Maribacter confluentis</name>
    <dbReference type="NCBI Taxonomy" id="1656093"/>
    <lineage>
        <taxon>Bacteria</taxon>
        <taxon>Pseudomonadati</taxon>
        <taxon>Bacteroidota</taxon>
        <taxon>Flavobacteriia</taxon>
        <taxon>Flavobacteriales</taxon>
        <taxon>Flavobacteriaceae</taxon>
        <taxon>Maribacter</taxon>
    </lineage>
</organism>
<dbReference type="RefSeq" id="WP_304436446.1">
    <property type="nucleotide sequence ID" value="NZ_JAUKUC010000001.1"/>
</dbReference>
<gene>
    <name evidence="1" type="ORF">Q2T41_13080</name>
</gene>
<keyword evidence="2" id="KW-1185">Reference proteome</keyword>
<proteinExistence type="predicted"/>
<dbReference type="Pfam" id="PF12771">
    <property type="entry name" value="SusD-like_2"/>
    <property type="match status" value="2"/>
</dbReference>
<reference evidence="1" key="1">
    <citation type="journal article" date="2014" name="Int. J. Syst. Evol. Microbiol.">
        <title>Complete genome of a new Firmicutes species belonging to the dominant human colonic microbiota ('Ruminococcus bicirculans') reveals two chromosomes and a selective capacity to utilize plant glucans.</title>
        <authorList>
            <consortium name="NISC Comparative Sequencing Program"/>
            <person name="Wegmann U."/>
            <person name="Louis P."/>
            <person name="Goesmann A."/>
            <person name="Henrissat B."/>
            <person name="Duncan S.H."/>
            <person name="Flint H.J."/>
        </authorList>
    </citation>
    <scope>NUCLEOTIDE SEQUENCE</scope>
    <source>
        <strain evidence="1">CECT 8869</strain>
    </source>
</reference>
<keyword evidence="1" id="KW-0449">Lipoprotein</keyword>
<dbReference type="InterPro" id="IPR041662">
    <property type="entry name" value="SusD-like_2"/>
</dbReference>
<dbReference type="Proteomes" id="UP001168579">
    <property type="component" value="Unassembled WGS sequence"/>
</dbReference>
<dbReference type="Gene3D" id="1.25.40.390">
    <property type="match status" value="2"/>
</dbReference>
<accession>A0ABT8RRP0</accession>
<name>A0ABT8RRP0_9FLAO</name>